<dbReference type="Proteomes" id="UP001590950">
    <property type="component" value="Unassembled WGS sequence"/>
</dbReference>
<feature type="region of interest" description="Disordered" evidence="1">
    <location>
        <begin position="56"/>
        <end position="122"/>
    </location>
</feature>
<reference evidence="2 3" key="1">
    <citation type="submission" date="2024-09" db="EMBL/GenBank/DDBJ databases">
        <title>Rethinking Asexuality: The Enigmatic Case of Functional Sexual Genes in Lepraria (Stereocaulaceae).</title>
        <authorList>
            <person name="Doellman M."/>
            <person name="Sun Y."/>
            <person name="Barcenas-Pena A."/>
            <person name="Lumbsch H.T."/>
            <person name="Grewe F."/>
        </authorList>
    </citation>
    <scope>NUCLEOTIDE SEQUENCE [LARGE SCALE GENOMIC DNA]</scope>
    <source>
        <strain evidence="2 3">Mercado 3170</strain>
    </source>
</reference>
<dbReference type="EMBL" id="JBEFKJ010000031">
    <property type="protein sequence ID" value="KAL2038642.1"/>
    <property type="molecule type" value="Genomic_DNA"/>
</dbReference>
<gene>
    <name evidence="2" type="ORF">N7G274_008690</name>
</gene>
<protein>
    <submittedName>
        <fullName evidence="2">Uncharacterized protein</fullName>
    </submittedName>
</protein>
<evidence type="ECO:0000256" key="1">
    <source>
        <dbReference type="SAM" id="MobiDB-lite"/>
    </source>
</evidence>
<evidence type="ECO:0000313" key="3">
    <source>
        <dbReference type="Proteomes" id="UP001590950"/>
    </source>
</evidence>
<proteinExistence type="predicted"/>
<organism evidence="2 3">
    <name type="scientific">Stereocaulon virgatum</name>
    <dbReference type="NCBI Taxonomy" id="373712"/>
    <lineage>
        <taxon>Eukaryota</taxon>
        <taxon>Fungi</taxon>
        <taxon>Dikarya</taxon>
        <taxon>Ascomycota</taxon>
        <taxon>Pezizomycotina</taxon>
        <taxon>Lecanoromycetes</taxon>
        <taxon>OSLEUM clade</taxon>
        <taxon>Lecanoromycetidae</taxon>
        <taxon>Lecanorales</taxon>
        <taxon>Lecanorineae</taxon>
        <taxon>Stereocaulaceae</taxon>
        <taxon>Stereocaulon</taxon>
    </lineage>
</organism>
<evidence type="ECO:0000313" key="2">
    <source>
        <dbReference type="EMBL" id="KAL2038642.1"/>
    </source>
</evidence>
<accession>A0ABR4A2N9</accession>
<name>A0ABR4A2N9_9LECA</name>
<comment type="caution">
    <text evidence="2">The sequence shown here is derived from an EMBL/GenBank/DDBJ whole genome shotgun (WGS) entry which is preliminary data.</text>
</comment>
<sequence>MPYPGTLTRSIASFRGYTLPLNLPFEGNPPFDPSTATLPDLRRRLLSNENVTSAFLVEQSNTKNNTNQIPPTKNNNNKPSQHSFLPFPSKTTTHSINQLLSLAPQRNQPPGASSLHPTASPS</sequence>
<keyword evidence="3" id="KW-1185">Reference proteome</keyword>